<evidence type="ECO:0000313" key="1">
    <source>
        <dbReference type="EMBL" id="CAD6185140.1"/>
    </source>
</evidence>
<dbReference type="Proteomes" id="UP000835052">
    <property type="component" value="Unassembled WGS sequence"/>
</dbReference>
<sequence>MQRIMKDDPRRTWAGEHVIEWIVTKPCGSTLKLNLVPRCKSNNIRVDTFITIQVETLASHIKMLIKNRGL</sequence>
<gene>
    <name evidence="1" type="ORF">CAUJ_LOCUS1059</name>
</gene>
<reference evidence="1" key="1">
    <citation type="submission" date="2020-10" db="EMBL/GenBank/DDBJ databases">
        <authorList>
            <person name="Kikuchi T."/>
        </authorList>
    </citation>
    <scope>NUCLEOTIDE SEQUENCE</scope>
    <source>
        <strain evidence="1">NKZ352</strain>
    </source>
</reference>
<proteinExistence type="predicted"/>
<accession>A0A8S1GUE2</accession>
<dbReference type="AlphaFoldDB" id="A0A8S1GUE2"/>
<dbReference type="EMBL" id="CAJGYM010000002">
    <property type="protein sequence ID" value="CAD6185140.1"/>
    <property type="molecule type" value="Genomic_DNA"/>
</dbReference>
<comment type="caution">
    <text evidence="1">The sequence shown here is derived from an EMBL/GenBank/DDBJ whole genome shotgun (WGS) entry which is preliminary data.</text>
</comment>
<keyword evidence="2" id="KW-1185">Reference proteome</keyword>
<organism evidence="1 2">
    <name type="scientific">Caenorhabditis auriculariae</name>
    <dbReference type="NCBI Taxonomy" id="2777116"/>
    <lineage>
        <taxon>Eukaryota</taxon>
        <taxon>Metazoa</taxon>
        <taxon>Ecdysozoa</taxon>
        <taxon>Nematoda</taxon>
        <taxon>Chromadorea</taxon>
        <taxon>Rhabditida</taxon>
        <taxon>Rhabditina</taxon>
        <taxon>Rhabditomorpha</taxon>
        <taxon>Rhabditoidea</taxon>
        <taxon>Rhabditidae</taxon>
        <taxon>Peloderinae</taxon>
        <taxon>Caenorhabditis</taxon>
    </lineage>
</organism>
<protein>
    <submittedName>
        <fullName evidence="1">Uncharacterized protein</fullName>
    </submittedName>
</protein>
<evidence type="ECO:0000313" key="2">
    <source>
        <dbReference type="Proteomes" id="UP000835052"/>
    </source>
</evidence>
<name>A0A8S1GUE2_9PELO</name>